<keyword evidence="2" id="KW-0472">Membrane</keyword>
<dbReference type="GO" id="GO:0000155">
    <property type="term" value="F:phosphorelay sensor kinase activity"/>
    <property type="evidence" value="ECO:0007669"/>
    <property type="project" value="InterPro"/>
</dbReference>
<evidence type="ECO:0000313" key="5">
    <source>
        <dbReference type="Proteomes" id="UP000316096"/>
    </source>
</evidence>
<dbReference type="Gene3D" id="1.20.5.1930">
    <property type="match status" value="1"/>
</dbReference>
<keyword evidence="4" id="KW-0808">Transferase</keyword>
<feature type="transmembrane region" description="Helical" evidence="2">
    <location>
        <begin position="181"/>
        <end position="199"/>
    </location>
</feature>
<proteinExistence type="predicted"/>
<gene>
    <name evidence="4" type="ORF">FB559_2796</name>
</gene>
<feature type="transmembrane region" description="Helical" evidence="2">
    <location>
        <begin position="206"/>
        <end position="229"/>
    </location>
</feature>
<keyword evidence="2" id="KW-0812">Transmembrane</keyword>
<dbReference type="AlphaFoldDB" id="A0A543CJE5"/>
<protein>
    <submittedName>
        <fullName evidence="4">Signal transduction histidine kinase</fullName>
    </submittedName>
</protein>
<comment type="caution">
    <text evidence="4">The sequence shown here is derived from an EMBL/GenBank/DDBJ whole genome shotgun (WGS) entry which is preliminary data.</text>
</comment>
<feature type="compositionally biased region" description="Basic and acidic residues" evidence="1">
    <location>
        <begin position="16"/>
        <end position="29"/>
    </location>
</feature>
<dbReference type="Proteomes" id="UP000316096">
    <property type="component" value="Unassembled WGS sequence"/>
</dbReference>
<feature type="compositionally biased region" description="Basic and acidic residues" evidence="1">
    <location>
        <begin position="49"/>
        <end position="60"/>
    </location>
</feature>
<feature type="transmembrane region" description="Helical" evidence="2">
    <location>
        <begin position="157"/>
        <end position="175"/>
    </location>
</feature>
<evidence type="ECO:0000313" key="4">
    <source>
        <dbReference type="EMBL" id="TQL97218.1"/>
    </source>
</evidence>
<organism evidence="4 5">
    <name type="scientific">Actinoallomurus bryophytorum</name>
    <dbReference type="NCBI Taxonomy" id="1490222"/>
    <lineage>
        <taxon>Bacteria</taxon>
        <taxon>Bacillati</taxon>
        <taxon>Actinomycetota</taxon>
        <taxon>Actinomycetes</taxon>
        <taxon>Streptosporangiales</taxon>
        <taxon>Thermomonosporaceae</taxon>
        <taxon>Actinoallomurus</taxon>
    </lineage>
</organism>
<dbReference type="InterPro" id="IPR011712">
    <property type="entry name" value="Sig_transdc_His_kin_sub3_dim/P"/>
</dbReference>
<feature type="region of interest" description="Disordered" evidence="1">
    <location>
        <begin position="1"/>
        <end position="78"/>
    </location>
</feature>
<dbReference type="GO" id="GO:0046983">
    <property type="term" value="F:protein dimerization activity"/>
    <property type="evidence" value="ECO:0007669"/>
    <property type="project" value="InterPro"/>
</dbReference>
<accession>A0A543CJE5</accession>
<feature type="transmembrane region" description="Helical" evidence="2">
    <location>
        <begin position="127"/>
        <end position="145"/>
    </location>
</feature>
<sequence>MTNVIRRWRHRHLARKDHDGESHVNEPRRRVPAGPETEGVRMTASPEVLRPREAGESEGQRRRRLREPHFGPYGGETSIPCSSSAVRLTDSARSSLLLRLSTTGVVAYCLVFPVVQVGVVAADEDGIGPTLWALTATVAYTPLFARHVRYYLRGVRPPAAGWTFAAMTVVITGALPFSGAYWLPAFFVLAVTALIVLPWRWSLPSVAGLAVAQVPLALALSSDIASAPAYFTLTLLWRTSAVFFPLWLVGAVRQLETARRELAEDAVLRTRLRIESELRNTVGTALASIVARGQRSATLLERDPGAASPELAALVETSRGALADTRRLLSGFHRPSLWAELETAAGLLAAAGVETRLALPAGEPPGVISAEFRAELRSITARLLRDDAARTCLIAVTSADGLVRLRIHLNDRHLASMVVSAS</sequence>
<evidence type="ECO:0000259" key="3">
    <source>
        <dbReference type="Pfam" id="PF07730"/>
    </source>
</evidence>
<evidence type="ECO:0000256" key="2">
    <source>
        <dbReference type="SAM" id="Phobius"/>
    </source>
</evidence>
<name>A0A543CJE5_9ACTN</name>
<feature type="transmembrane region" description="Helical" evidence="2">
    <location>
        <begin position="96"/>
        <end position="115"/>
    </location>
</feature>
<keyword evidence="5" id="KW-1185">Reference proteome</keyword>
<feature type="domain" description="Signal transduction histidine kinase subgroup 3 dimerisation and phosphoacceptor" evidence="3">
    <location>
        <begin position="271"/>
        <end position="335"/>
    </location>
</feature>
<keyword evidence="2" id="KW-1133">Transmembrane helix</keyword>
<reference evidence="4 5" key="1">
    <citation type="submission" date="2019-06" db="EMBL/GenBank/DDBJ databases">
        <title>Sequencing the genomes of 1000 actinobacteria strains.</title>
        <authorList>
            <person name="Klenk H.-P."/>
        </authorList>
    </citation>
    <scope>NUCLEOTIDE SEQUENCE [LARGE SCALE GENOMIC DNA]</scope>
    <source>
        <strain evidence="4 5">DSM 102200</strain>
    </source>
</reference>
<dbReference type="EMBL" id="VFOZ01000001">
    <property type="protein sequence ID" value="TQL97218.1"/>
    <property type="molecule type" value="Genomic_DNA"/>
</dbReference>
<dbReference type="GO" id="GO:0016020">
    <property type="term" value="C:membrane"/>
    <property type="evidence" value="ECO:0007669"/>
    <property type="project" value="InterPro"/>
</dbReference>
<keyword evidence="4" id="KW-0418">Kinase</keyword>
<evidence type="ECO:0000256" key="1">
    <source>
        <dbReference type="SAM" id="MobiDB-lite"/>
    </source>
</evidence>
<feature type="compositionally biased region" description="Basic residues" evidence="1">
    <location>
        <begin position="1"/>
        <end position="15"/>
    </location>
</feature>
<dbReference type="Pfam" id="PF07730">
    <property type="entry name" value="HisKA_3"/>
    <property type="match status" value="1"/>
</dbReference>